<protein>
    <recommendedName>
        <fullName evidence="3">beta-N-acetylhexosaminidase</fullName>
        <ecNumber evidence="3">3.2.1.52</ecNumber>
    </recommendedName>
    <alternativeName>
        <fullName evidence="6">Beta-N-acetylhexosaminidase</fullName>
    </alternativeName>
    <alternativeName>
        <fullName evidence="7">N-acetyl-beta-glucosaminidase</fullName>
    </alternativeName>
</protein>
<evidence type="ECO:0000256" key="1">
    <source>
        <dbReference type="ARBA" id="ARBA00001231"/>
    </source>
</evidence>
<dbReference type="RefSeq" id="WP_085868318.1">
    <property type="nucleotide sequence ID" value="NZ_FWFQ01000010.1"/>
</dbReference>
<dbReference type="Pfam" id="PF00728">
    <property type="entry name" value="Glyco_hydro_20"/>
    <property type="match status" value="1"/>
</dbReference>
<feature type="domain" description="Glycoside hydrolase family 20 catalytic" evidence="9">
    <location>
        <begin position="249"/>
        <end position="592"/>
    </location>
</feature>
<evidence type="ECO:0000256" key="3">
    <source>
        <dbReference type="ARBA" id="ARBA00012663"/>
    </source>
</evidence>
<evidence type="ECO:0000256" key="4">
    <source>
        <dbReference type="ARBA" id="ARBA00022801"/>
    </source>
</evidence>
<dbReference type="InterPro" id="IPR029018">
    <property type="entry name" value="Hex-like_dom2"/>
</dbReference>
<evidence type="ECO:0000313" key="12">
    <source>
        <dbReference type="Proteomes" id="UP000193409"/>
    </source>
</evidence>
<accession>A0A1Y5SD51</accession>
<keyword evidence="4 11" id="KW-0378">Hydrolase</keyword>
<dbReference type="PRINTS" id="PR00738">
    <property type="entry name" value="GLHYDRLASE20"/>
</dbReference>
<dbReference type="InterPro" id="IPR015883">
    <property type="entry name" value="Glyco_hydro_20_cat"/>
</dbReference>
<gene>
    <name evidence="11" type="primary">exo I</name>
    <name evidence="11" type="ORF">PSA7680_01753</name>
</gene>
<dbReference type="SUPFAM" id="SSF55545">
    <property type="entry name" value="beta-N-acetylhexosaminidase-like domain"/>
    <property type="match status" value="1"/>
</dbReference>
<sequence>MTHSLIPTWRAGAGNGRLELDLGPAAVDLPEGTRLCLTSQLYPLSGDDIRGGTLAVADGSYLEFVLEPGATCVSVGDLFFSPRHVGEGPASAWLALPDGHVQVLACASMRRDPELAIPAAPVPVPEPFSGPRCTPWPNGMALSGLQARPAVDLSAAGAALDRLRWVLGEIGKTAGRLQEPGGLVLEPRADPSLPPEAYRLEIGTERIALAHGEKGLFPALVTLAQMLEGCTHGFGFPAAGSVIEDAPAYGWRGMHLDCARHFFTVSEIERLLAHMAWLKLNRFHWHLTDDEAWRAEIPSLPQLTGVGAQRGFGRPLTAQLGDGPEGHVGAYSTADMARIVATAANLGIAVMPEIDLPGHSTALLRAMPELVDGQEMPRSYASVQNFFNNSLNPAMPGALETVGAILDDLLAVFPGAEVHLGGDELPARAWATSPVALAAAGERPVLDLQKDFFRRLQARLAAEGRRIALWDEQGRVRSAEPEGALIFCWQDVEVAEKLAEGGYRLVLCPAQATYLDIAESPHWEAAGSGWAGHTSLADSYAFAPEAAVPAARRGQIEGVQACLWTEQVRSWPDLEALAFPRLAAVAETGWTKASQKDFARFIALQA</sequence>
<evidence type="ECO:0000256" key="8">
    <source>
        <dbReference type="PIRSR" id="PIRSR625705-1"/>
    </source>
</evidence>
<evidence type="ECO:0000259" key="10">
    <source>
        <dbReference type="Pfam" id="PF02838"/>
    </source>
</evidence>
<dbReference type="Proteomes" id="UP000193409">
    <property type="component" value="Unassembled WGS sequence"/>
</dbReference>
<dbReference type="GO" id="GO:0005975">
    <property type="term" value="P:carbohydrate metabolic process"/>
    <property type="evidence" value="ECO:0007669"/>
    <property type="project" value="InterPro"/>
</dbReference>
<dbReference type="PANTHER" id="PTHR22600:SF57">
    <property type="entry name" value="BETA-N-ACETYLHEXOSAMINIDASE"/>
    <property type="match status" value="1"/>
</dbReference>
<evidence type="ECO:0000259" key="9">
    <source>
        <dbReference type="Pfam" id="PF00728"/>
    </source>
</evidence>
<evidence type="ECO:0000256" key="6">
    <source>
        <dbReference type="ARBA" id="ARBA00030512"/>
    </source>
</evidence>
<dbReference type="GO" id="GO:0030203">
    <property type="term" value="P:glycosaminoglycan metabolic process"/>
    <property type="evidence" value="ECO:0007669"/>
    <property type="project" value="TreeGrafter"/>
</dbReference>
<evidence type="ECO:0000313" key="11">
    <source>
        <dbReference type="EMBL" id="SLN36440.1"/>
    </source>
</evidence>
<evidence type="ECO:0000256" key="7">
    <source>
        <dbReference type="ARBA" id="ARBA00033000"/>
    </source>
</evidence>
<dbReference type="InterPro" id="IPR025705">
    <property type="entry name" value="Beta_hexosaminidase_sua/sub"/>
</dbReference>
<dbReference type="InterPro" id="IPR015882">
    <property type="entry name" value="HEX_bac_N"/>
</dbReference>
<name>A0A1Y5SD51_9RHOB</name>
<keyword evidence="5 11" id="KW-0326">Glycosidase</keyword>
<dbReference type="Gene3D" id="3.30.379.10">
    <property type="entry name" value="Chitobiase/beta-hexosaminidase domain 2-like"/>
    <property type="match status" value="1"/>
</dbReference>
<feature type="domain" description="Beta-hexosaminidase bacterial type N-terminal" evidence="10">
    <location>
        <begin position="156"/>
        <end position="237"/>
    </location>
</feature>
<reference evidence="11 12" key="1">
    <citation type="submission" date="2017-03" db="EMBL/GenBank/DDBJ databases">
        <authorList>
            <person name="Afonso C.L."/>
            <person name="Miller P.J."/>
            <person name="Scott M.A."/>
            <person name="Spackman E."/>
            <person name="Goraichik I."/>
            <person name="Dimitrov K.M."/>
            <person name="Suarez D.L."/>
            <person name="Swayne D.E."/>
        </authorList>
    </citation>
    <scope>NUCLEOTIDE SEQUENCE [LARGE SCALE GENOMIC DNA]</scope>
    <source>
        <strain evidence="11 12">CECT 7680</strain>
    </source>
</reference>
<dbReference type="PANTHER" id="PTHR22600">
    <property type="entry name" value="BETA-HEXOSAMINIDASE"/>
    <property type="match status" value="1"/>
</dbReference>
<proteinExistence type="inferred from homology"/>
<dbReference type="EMBL" id="FWFQ01000010">
    <property type="protein sequence ID" value="SLN36440.1"/>
    <property type="molecule type" value="Genomic_DNA"/>
</dbReference>
<dbReference type="GO" id="GO:0004563">
    <property type="term" value="F:beta-N-acetylhexosaminidase activity"/>
    <property type="evidence" value="ECO:0007669"/>
    <property type="project" value="UniProtKB-EC"/>
</dbReference>
<dbReference type="EC" id="3.2.1.52" evidence="3"/>
<comment type="catalytic activity">
    <reaction evidence="1">
        <text>Hydrolysis of terminal non-reducing N-acetyl-D-hexosamine residues in N-acetyl-beta-D-hexosaminides.</text>
        <dbReference type="EC" id="3.2.1.52"/>
    </reaction>
</comment>
<evidence type="ECO:0000256" key="2">
    <source>
        <dbReference type="ARBA" id="ARBA00006285"/>
    </source>
</evidence>
<comment type="similarity">
    <text evidence="2">Belongs to the glycosyl hydrolase 20 family.</text>
</comment>
<dbReference type="SUPFAM" id="SSF51445">
    <property type="entry name" value="(Trans)glycosidases"/>
    <property type="match status" value="1"/>
</dbReference>
<dbReference type="CDD" id="cd06563">
    <property type="entry name" value="GH20_chitobiase-like"/>
    <property type="match status" value="1"/>
</dbReference>
<keyword evidence="12" id="KW-1185">Reference proteome</keyword>
<evidence type="ECO:0000256" key="5">
    <source>
        <dbReference type="ARBA" id="ARBA00023295"/>
    </source>
</evidence>
<dbReference type="AlphaFoldDB" id="A0A1Y5SD51"/>
<dbReference type="Gene3D" id="3.20.20.80">
    <property type="entry name" value="Glycosidases"/>
    <property type="match status" value="1"/>
</dbReference>
<dbReference type="Pfam" id="PF02838">
    <property type="entry name" value="Glyco_hydro_20b"/>
    <property type="match status" value="1"/>
</dbReference>
<dbReference type="GO" id="GO:0016020">
    <property type="term" value="C:membrane"/>
    <property type="evidence" value="ECO:0007669"/>
    <property type="project" value="TreeGrafter"/>
</dbReference>
<dbReference type="InterPro" id="IPR017853">
    <property type="entry name" value="GH"/>
</dbReference>
<feature type="active site" description="Proton donor" evidence="8">
    <location>
        <position position="424"/>
    </location>
</feature>
<organism evidence="11 12">
    <name type="scientific">Pseudoruegeria aquimaris</name>
    <dbReference type="NCBI Taxonomy" id="393663"/>
    <lineage>
        <taxon>Bacteria</taxon>
        <taxon>Pseudomonadati</taxon>
        <taxon>Pseudomonadota</taxon>
        <taxon>Alphaproteobacteria</taxon>
        <taxon>Rhodobacterales</taxon>
        <taxon>Roseobacteraceae</taxon>
        <taxon>Pseudoruegeria</taxon>
    </lineage>
</organism>